<dbReference type="VEuPathDB" id="MicrosporidiaDB:M970_080060"/>
<dbReference type="VEuPathDB" id="MicrosporidiaDB:AEWD_080010"/>
<organism evidence="1">
    <name type="scientific">Encephalitozoon cuniculi</name>
    <name type="common">Microsporidian parasite</name>
    <dbReference type="NCBI Taxonomy" id="6035"/>
    <lineage>
        <taxon>Eukaryota</taxon>
        <taxon>Fungi</taxon>
        <taxon>Fungi incertae sedis</taxon>
        <taxon>Microsporidia</taxon>
        <taxon>Unikaryonidae</taxon>
        <taxon>Encephalitozoon</taxon>
    </lineage>
</organism>
<dbReference type="VEuPathDB" id="MicrosporidiaDB:ECU08_0100"/>
<proteinExistence type="predicted"/>
<dbReference type="VEuPathDB" id="MicrosporidiaDB:AEWR_080060"/>
<protein>
    <submittedName>
        <fullName evidence="1">Uncharacterized protein</fullName>
    </submittedName>
</protein>
<reference evidence="1" key="1">
    <citation type="journal article" date="2013" name="Eukaryot. Cell">
        <title>Extremely Reduced Levels of Heterozygosity in the Vertebrate Pathogen Encephalitozoon cuniculi.</title>
        <authorList>
            <person name="Selman M."/>
            <person name="Sak B."/>
            <person name="Kvac M."/>
            <person name="Farinelli L."/>
            <person name="Weiss L.M."/>
            <person name="Corradi N."/>
        </authorList>
    </citation>
    <scope>NUCLEOTIDE SEQUENCE</scope>
</reference>
<sequence length="196" mass="23053">MGKLFKKFRIEKANERKKAKEKPKIKKTQEIRSHIRERSEIEKIFCCLDVSYRRRTGYRKIIGLNEAELEKNIFLVLEKVLEVVVTFDPVDSLFYSVLKRVLRLRNSVSIHPLLIDYFFASVLCGASYEDFGFFLLKNSPQLLVSNKDKILARLPDGELKSKISELKPRNRCPSIEYQQKFVILKDKVLIDDRRAK</sequence>
<name>M1K7Y7_ENCCN</name>
<gene>
    <name evidence="1" type="ORF">ECU08_0100</name>
</gene>
<evidence type="ECO:0000313" key="1">
    <source>
        <dbReference type="EMBL" id="AGE95145.1"/>
    </source>
</evidence>
<dbReference type="EMBL" id="KC513605">
    <property type="protein sequence ID" value="AGE95145.1"/>
    <property type="molecule type" value="Genomic_DNA"/>
</dbReference>
<accession>M1K7Y7</accession>
<dbReference type="AlphaFoldDB" id="M1K7Y7"/>
<dbReference type="OMA" id="RINKCTI"/>
<dbReference type="VEuPathDB" id="MicrosporidiaDB:AEWQ_080050"/>